<keyword evidence="4 8" id="KW-0720">Serine protease</keyword>
<evidence type="ECO:0000256" key="4">
    <source>
        <dbReference type="ARBA" id="ARBA00022825"/>
    </source>
</evidence>
<name>A0AAW1DQE1_9HEMI</name>
<feature type="domain" description="Peptidase S1" evidence="9">
    <location>
        <begin position="104"/>
        <end position="347"/>
    </location>
</feature>
<dbReference type="InterPro" id="IPR001254">
    <property type="entry name" value="Trypsin_dom"/>
</dbReference>
<dbReference type="SUPFAM" id="SSF50494">
    <property type="entry name" value="Trypsin-like serine proteases"/>
    <property type="match status" value="1"/>
</dbReference>
<comment type="caution">
    <text evidence="10">The sequence shown here is derived from an EMBL/GenBank/DDBJ whole genome shotgun (WGS) entry which is preliminary data.</text>
</comment>
<dbReference type="InterPro" id="IPR022700">
    <property type="entry name" value="CLIP"/>
</dbReference>
<dbReference type="PROSITE" id="PS00134">
    <property type="entry name" value="TRYPSIN_HIS"/>
    <property type="match status" value="1"/>
</dbReference>
<organism evidence="10 11">
    <name type="scientific">Rhynocoris fuscipes</name>
    <dbReference type="NCBI Taxonomy" id="488301"/>
    <lineage>
        <taxon>Eukaryota</taxon>
        <taxon>Metazoa</taxon>
        <taxon>Ecdysozoa</taxon>
        <taxon>Arthropoda</taxon>
        <taxon>Hexapoda</taxon>
        <taxon>Insecta</taxon>
        <taxon>Pterygota</taxon>
        <taxon>Neoptera</taxon>
        <taxon>Paraneoptera</taxon>
        <taxon>Hemiptera</taxon>
        <taxon>Heteroptera</taxon>
        <taxon>Panheteroptera</taxon>
        <taxon>Cimicomorpha</taxon>
        <taxon>Reduviidae</taxon>
        <taxon>Harpactorinae</taxon>
        <taxon>Harpactorini</taxon>
        <taxon>Rhynocoris</taxon>
    </lineage>
</organism>
<keyword evidence="5" id="KW-1015">Disulfide bond</keyword>
<dbReference type="Pfam" id="PF12032">
    <property type="entry name" value="CLIP"/>
    <property type="match status" value="1"/>
</dbReference>
<keyword evidence="1 8" id="KW-0645">Protease</keyword>
<keyword evidence="8" id="KW-0964">Secreted</keyword>
<evidence type="ECO:0000256" key="2">
    <source>
        <dbReference type="ARBA" id="ARBA00022729"/>
    </source>
</evidence>
<comment type="similarity">
    <text evidence="7 8">Belongs to the peptidase S1 family. CLIP subfamily.</text>
</comment>
<dbReference type="InterPro" id="IPR001314">
    <property type="entry name" value="Peptidase_S1A"/>
</dbReference>
<keyword evidence="6" id="KW-0325">Glycoprotein</keyword>
<dbReference type="GO" id="GO:0005576">
    <property type="term" value="C:extracellular region"/>
    <property type="evidence" value="ECO:0007669"/>
    <property type="project" value="UniProtKB-SubCell"/>
</dbReference>
<evidence type="ECO:0000256" key="7">
    <source>
        <dbReference type="ARBA" id="ARBA00024195"/>
    </source>
</evidence>
<evidence type="ECO:0000256" key="6">
    <source>
        <dbReference type="ARBA" id="ARBA00023180"/>
    </source>
</evidence>
<protein>
    <recommendedName>
        <fullName evidence="8">CLIP domain-containing serine protease</fullName>
        <ecNumber evidence="8">3.4.21.-</ecNumber>
    </recommendedName>
</protein>
<evidence type="ECO:0000256" key="1">
    <source>
        <dbReference type="ARBA" id="ARBA00022670"/>
    </source>
</evidence>
<dbReference type="EC" id="3.4.21.-" evidence="8"/>
<keyword evidence="11" id="KW-1185">Reference proteome</keyword>
<evidence type="ECO:0000256" key="3">
    <source>
        <dbReference type="ARBA" id="ARBA00022801"/>
    </source>
</evidence>
<evidence type="ECO:0000256" key="8">
    <source>
        <dbReference type="RuleBase" id="RU366078"/>
    </source>
</evidence>
<sequence>MVIEEEEGRDPSTTGVIPKQELLCSDGYSCVPLEECTIMEQLLKKSCLQTDKLRALTCGYKGLQIMVCCPDSCPSQTPNKPSNQGQCGMPKLNNWWSSNYKGVGAQPWVVRVGFKNKLTNNIDYLCCGSIINRQVILTAAHCALAKTTTHKIATVRVGEYDADNDPDCTAGFCAQTSRDIPLSYIIAHPGYDSKSFRHNIALLVLKEKINYSLAVQPICLYQRVTYPSFSGLRATLVGWGKLFGQAETQPRQQQITLPICPLEQCILLYGSSVPITDNQLCVGGEAGKDACSGFGGAPLVIIDPKYKNKYFQIGLMSFGSDKCGTAGEPSIYTRVDQYADWIKTNLPKEII</sequence>
<dbReference type="InterPro" id="IPR043504">
    <property type="entry name" value="Peptidase_S1_PA_chymotrypsin"/>
</dbReference>
<dbReference type="AlphaFoldDB" id="A0AAW1DQE1"/>
<dbReference type="PANTHER" id="PTHR24256">
    <property type="entry name" value="TRYPTASE-RELATED"/>
    <property type="match status" value="1"/>
</dbReference>
<evidence type="ECO:0000313" key="10">
    <source>
        <dbReference type="EMBL" id="KAK9512438.1"/>
    </source>
</evidence>
<dbReference type="GO" id="GO:0004252">
    <property type="term" value="F:serine-type endopeptidase activity"/>
    <property type="evidence" value="ECO:0007669"/>
    <property type="project" value="UniProtKB-UniRule"/>
</dbReference>
<evidence type="ECO:0000313" key="11">
    <source>
        <dbReference type="Proteomes" id="UP001461498"/>
    </source>
</evidence>
<dbReference type="PROSITE" id="PS50240">
    <property type="entry name" value="TRYPSIN_DOM"/>
    <property type="match status" value="1"/>
</dbReference>
<comment type="domain">
    <text evidence="8">The clip domain consists of 35-55 residues which are 'knitted' together usually by 3 conserved disulfide bonds forming a clip-like compact structure.</text>
</comment>
<dbReference type="InterPro" id="IPR018114">
    <property type="entry name" value="TRYPSIN_HIS"/>
</dbReference>
<dbReference type="EMBL" id="JAPXFL010000001">
    <property type="protein sequence ID" value="KAK9512438.1"/>
    <property type="molecule type" value="Genomic_DNA"/>
</dbReference>
<dbReference type="SMART" id="SM00020">
    <property type="entry name" value="Tryp_SPc"/>
    <property type="match status" value="1"/>
</dbReference>
<dbReference type="FunFam" id="2.40.10.10:FF:000028">
    <property type="entry name" value="Serine protease easter"/>
    <property type="match status" value="1"/>
</dbReference>
<comment type="subcellular location">
    <subcellularLocation>
        <location evidence="8">Secreted</location>
    </subcellularLocation>
</comment>
<dbReference type="PRINTS" id="PR00722">
    <property type="entry name" value="CHYMOTRYPSIN"/>
</dbReference>
<dbReference type="InterPro" id="IPR038565">
    <property type="entry name" value="CLIP_sf"/>
</dbReference>
<accession>A0AAW1DQE1</accession>
<evidence type="ECO:0000256" key="5">
    <source>
        <dbReference type="ARBA" id="ARBA00023157"/>
    </source>
</evidence>
<dbReference type="InterPro" id="IPR009003">
    <property type="entry name" value="Peptidase_S1_PA"/>
</dbReference>
<evidence type="ECO:0000259" key="9">
    <source>
        <dbReference type="PROSITE" id="PS50240"/>
    </source>
</evidence>
<proteinExistence type="inferred from homology"/>
<gene>
    <name evidence="10" type="ORF">O3M35_000872</name>
</gene>
<dbReference type="Gene3D" id="3.30.1640.30">
    <property type="match status" value="1"/>
</dbReference>
<dbReference type="InterPro" id="IPR051487">
    <property type="entry name" value="Ser/Thr_Proteases_Immune/Dev"/>
</dbReference>
<dbReference type="CDD" id="cd00190">
    <property type="entry name" value="Tryp_SPc"/>
    <property type="match status" value="1"/>
</dbReference>
<keyword evidence="2" id="KW-0732">Signal</keyword>
<dbReference type="Gene3D" id="2.40.10.10">
    <property type="entry name" value="Trypsin-like serine proteases"/>
    <property type="match status" value="2"/>
</dbReference>
<keyword evidence="3 8" id="KW-0378">Hydrolase</keyword>
<dbReference type="GO" id="GO:0006508">
    <property type="term" value="P:proteolysis"/>
    <property type="evidence" value="ECO:0007669"/>
    <property type="project" value="UniProtKB-KW"/>
</dbReference>
<dbReference type="Proteomes" id="UP001461498">
    <property type="component" value="Unassembled WGS sequence"/>
</dbReference>
<dbReference type="Pfam" id="PF00089">
    <property type="entry name" value="Trypsin"/>
    <property type="match status" value="1"/>
</dbReference>
<reference evidence="10 11" key="1">
    <citation type="submission" date="2022-12" db="EMBL/GenBank/DDBJ databases">
        <title>Chromosome-level genome assembly of true bugs.</title>
        <authorList>
            <person name="Ma L."/>
            <person name="Li H."/>
        </authorList>
    </citation>
    <scope>NUCLEOTIDE SEQUENCE [LARGE SCALE GENOMIC DNA]</scope>
    <source>
        <strain evidence="10">Lab_2022b</strain>
    </source>
</reference>